<dbReference type="RefSeq" id="WP_135482197.1">
    <property type="nucleotide sequence ID" value="NZ_SIJK02000118.1"/>
</dbReference>
<feature type="transmembrane region" description="Helical" evidence="1">
    <location>
        <begin position="194"/>
        <end position="215"/>
    </location>
</feature>
<keyword evidence="1" id="KW-0472">Membrane</keyword>
<keyword evidence="1" id="KW-1133">Transmembrane helix</keyword>
<feature type="transmembrane region" description="Helical" evidence="1">
    <location>
        <begin position="79"/>
        <end position="102"/>
    </location>
</feature>
<evidence type="ECO:0000256" key="1">
    <source>
        <dbReference type="SAM" id="Phobius"/>
    </source>
</evidence>
<comment type="caution">
    <text evidence="2">The sequence shown here is derived from an EMBL/GenBank/DDBJ whole genome shotgun (WGS) entry which is preliminary data.</text>
</comment>
<feature type="transmembrane region" description="Helical" evidence="1">
    <location>
        <begin position="235"/>
        <end position="258"/>
    </location>
</feature>
<feature type="transmembrane region" description="Helical" evidence="1">
    <location>
        <begin position="148"/>
        <end position="168"/>
    </location>
</feature>
<reference evidence="2 3" key="1">
    <citation type="submission" date="2021-03" db="EMBL/GenBank/DDBJ databases">
        <authorList>
            <person name="Grouzdev D.S."/>
        </authorList>
    </citation>
    <scope>NUCLEOTIDE SEQUENCE [LARGE SCALE GENOMIC DNA]</scope>
    <source>
        <strain evidence="2 3">M50-1</strain>
    </source>
</reference>
<dbReference type="Proteomes" id="UP001193081">
    <property type="component" value="Unassembled WGS sequence"/>
</dbReference>
<feature type="transmembrane region" description="Helical" evidence="1">
    <location>
        <begin position="43"/>
        <end position="67"/>
    </location>
</feature>
<evidence type="ECO:0000313" key="3">
    <source>
        <dbReference type="Proteomes" id="UP001193081"/>
    </source>
</evidence>
<accession>A0ABS4DHR2</accession>
<sequence>MASSDSVAQLPPRPSPLVQIQFRLAALFDRLSDPHGIHRLERAIIIVGIVGFLSHLGLIWLCTWLPTFGPLIPIVGTNYLSAIYTPFSFILFYELLLLILTLPQSTTLALGRQFEIISLITVRNVFKDLAEFENLSLIDTQSDPFRKVLIDLTVGILLFLMVGVFYHINRRRPAEPVRGAPEPALALFIAQKKIVALFLSTLFFVLLGTSVWSWGSAVWLALVENSAMPRTLTTIFYTDIFTVLVFTDVLLLLLSLLLSANYPLVFRNAGFVACTILLRLALAAAWPSSLLAAVASVAFGIIVNAIYLYSIRIASPLEPEA</sequence>
<evidence type="ECO:0000313" key="2">
    <source>
        <dbReference type="EMBL" id="MBP1468944.1"/>
    </source>
</evidence>
<organism evidence="2 3">
    <name type="scientific">Candidatus Chloroploca mongolica</name>
    <dbReference type="NCBI Taxonomy" id="2528176"/>
    <lineage>
        <taxon>Bacteria</taxon>
        <taxon>Bacillati</taxon>
        <taxon>Chloroflexota</taxon>
        <taxon>Chloroflexia</taxon>
        <taxon>Chloroflexales</taxon>
        <taxon>Chloroflexineae</taxon>
        <taxon>Oscillochloridaceae</taxon>
        <taxon>Candidatus Chloroploca</taxon>
    </lineage>
</organism>
<keyword evidence="1" id="KW-0812">Transmembrane</keyword>
<feature type="transmembrane region" description="Helical" evidence="1">
    <location>
        <begin position="290"/>
        <end position="309"/>
    </location>
</feature>
<name>A0ABS4DHR2_9CHLR</name>
<gene>
    <name evidence="2" type="ORF">EYB53_024765</name>
</gene>
<proteinExistence type="predicted"/>
<protein>
    <submittedName>
        <fullName evidence="2">Uncharacterized protein</fullName>
    </submittedName>
</protein>
<feature type="transmembrane region" description="Helical" evidence="1">
    <location>
        <begin position="265"/>
        <end position="284"/>
    </location>
</feature>
<keyword evidence="3" id="KW-1185">Reference proteome</keyword>
<dbReference type="EMBL" id="SIJK02000118">
    <property type="protein sequence ID" value="MBP1468944.1"/>
    <property type="molecule type" value="Genomic_DNA"/>
</dbReference>